<gene>
    <name evidence="16" type="ORF">ANANG_G00199640</name>
</gene>
<feature type="compositionally biased region" description="Basic and acidic residues" evidence="13">
    <location>
        <begin position="191"/>
        <end position="205"/>
    </location>
</feature>
<evidence type="ECO:0000256" key="3">
    <source>
        <dbReference type="ARBA" id="ARBA00012551"/>
    </source>
</evidence>
<feature type="compositionally biased region" description="Basic and acidic residues" evidence="13">
    <location>
        <begin position="293"/>
        <end position="307"/>
    </location>
</feature>
<evidence type="ECO:0000256" key="9">
    <source>
        <dbReference type="ARBA" id="ARBA00022853"/>
    </source>
</evidence>
<name>A0A9D3RTM4_ANGAN</name>
<keyword evidence="7" id="KW-0347">Helicase</keyword>
<evidence type="ECO:0000256" key="10">
    <source>
        <dbReference type="ARBA" id="ARBA00023125"/>
    </source>
</evidence>
<dbReference type="GO" id="GO:0006325">
    <property type="term" value="P:chromatin organization"/>
    <property type="evidence" value="ECO:0007669"/>
    <property type="project" value="UniProtKB-KW"/>
</dbReference>
<reference evidence="16" key="1">
    <citation type="submission" date="2021-01" db="EMBL/GenBank/DDBJ databases">
        <title>A chromosome-scale assembly of European eel, Anguilla anguilla.</title>
        <authorList>
            <person name="Henkel C."/>
            <person name="Jong-Raadsen S.A."/>
            <person name="Dufour S."/>
            <person name="Weltzien F.-A."/>
            <person name="Palstra A.P."/>
            <person name="Pelster B."/>
            <person name="Spaink H.P."/>
            <person name="Van Den Thillart G.E."/>
            <person name="Jansen H."/>
            <person name="Zahm M."/>
            <person name="Klopp C."/>
            <person name="Cedric C."/>
            <person name="Louis A."/>
            <person name="Berthelot C."/>
            <person name="Parey E."/>
            <person name="Roest Crollius H."/>
            <person name="Montfort J."/>
            <person name="Robinson-Rechavi M."/>
            <person name="Bucao C."/>
            <person name="Bouchez O."/>
            <person name="Gislard M."/>
            <person name="Lluch J."/>
            <person name="Milhes M."/>
            <person name="Lampietro C."/>
            <person name="Lopez Roques C."/>
            <person name="Donnadieu C."/>
            <person name="Braasch I."/>
            <person name="Desvignes T."/>
            <person name="Postlethwait J."/>
            <person name="Bobe J."/>
            <person name="Guiguen Y."/>
            <person name="Dirks R."/>
        </authorList>
    </citation>
    <scope>NUCLEOTIDE SEQUENCE</scope>
    <source>
        <strain evidence="16">Tag_6206</strain>
        <tissue evidence="16">Liver</tissue>
    </source>
</reference>
<feature type="region of interest" description="Disordered" evidence="13">
    <location>
        <begin position="15"/>
        <end position="92"/>
    </location>
</feature>
<dbReference type="Proteomes" id="UP001044222">
    <property type="component" value="Chromosome 10"/>
</dbReference>
<dbReference type="InterPro" id="IPR000330">
    <property type="entry name" value="SNF2_N"/>
</dbReference>
<feature type="compositionally biased region" description="Low complexity" evidence="13">
    <location>
        <begin position="280"/>
        <end position="291"/>
    </location>
</feature>
<evidence type="ECO:0000313" key="17">
    <source>
        <dbReference type="Proteomes" id="UP001044222"/>
    </source>
</evidence>
<evidence type="ECO:0000256" key="2">
    <source>
        <dbReference type="ARBA" id="ARBA00007025"/>
    </source>
</evidence>
<evidence type="ECO:0000256" key="5">
    <source>
        <dbReference type="ARBA" id="ARBA00022763"/>
    </source>
</evidence>
<keyword evidence="12" id="KW-0539">Nucleus</keyword>
<dbReference type="SMART" id="SM00487">
    <property type="entry name" value="DEXDc"/>
    <property type="match status" value="1"/>
</dbReference>
<dbReference type="Pfam" id="PF02845">
    <property type="entry name" value="CUE"/>
    <property type="match status" value="1"/>
</dbReference>
<protein>
    <recommendedName>
        <fullName evidence="3">DNA helicase</fullName>
        <ecNumber evidence="3">3.6.4.12</ecNumber>
    </recommendedName>
</protein>
<keyword evidence="4" id="KW-0547">Nucleotide-binding</keyword>
<dbReference type="InterPro" id="IPR003892">
    <property type="entry name" value="CUE"/>
</dbReference>
<keyword evidence="17" id="KW-1185">Reference proteome</keyword>
<evidence type="ECO:0000256" key="11">
    <source>
        <dbReference type="ARBA" id="ARBA00023204"/>
    </source>
</evidence>
<feature type="domain" description="CUE" evidence="14">
    <location>
        <begin position="203"/>
        <end position="246"/>
    </location>
</feature>
<feature type="region of interest" description="Disordered" evidence="13">
    <location>
        <begin position="149"/>
        <end position="205"/>
    </location>
</feature>
<evidence type="ECO:0000256" key="7">
    <source>
        <dbReference type="ARBA" id="ARBA00022806"/>
    </source>
</evidence>
<evidence type="ECO:0000259" key="15">
    <source>
        <dbReference type="PROSITE" id="PS51192"/>
    </source>
</evidence>
<keyword evidence="11" id="KW-0234">DNA repair</keyword>
<dbReference type="InterPro" id="IPR014001">
    <property type="entry name" value="Helicase_ATP-bd"/>
</dbReference>
<accession>A0A9D3RTM4</accession>
<feature type="domain" description="CUE" evidence="14">
    <location>
        <begin position="111"/>
        <end position="153"/>
    </location>
</feature>
<dbReference type="GO" id="GO:0016787">
    <property type="term" value="F:hydrolase activity"/>
    <property type="evidence" value="ECO:0007669"/>
    <property type="project" value="UniProtKB-KW"/>
</dbReference>
<feature type="region of interest" description="Disordered" evidence="13">
    <location>
        <begin position="243"/>
        <end position="334"/>
    </location>
</feature>
<comment type="subcellular location">
    <subcellularLocation>
        <location evidence="1">Nucleus</location>
    </subcellularLocation>
</comment>
<proteinExistence type="inferred from homology"/>
<feature type="compositionally biased region" description="Low complexity" evidence="13">
    <location>
        <begin position="168"/>
        <end position="180"/>
    </location>
</feature>
<comment type="caution">
    <text evidence="16">The sequence shown here is derived from an EMBL/GenBank/DDBJ whole genome shotgun (WGS) entry which is preliminary data.</text>
</comment>
<evidence type="ECO:0000313" key="16">
    <source>
        <dbReference type="EMBL" id="KAG5841451.1"/>
    </source>
</evidence>
<dbReference type="GO" id="GO:0005694">
    <property type="term" value="C:chromosome"/>
    <property type="evidence" value="ECO:0007669"/>
    <property type="project" value="UniProtKB-ARBA"/>
</dbReference>
<dbReference type="GO" id="GO:0003677">
    <property type="term" value="F:DNA binding"/>
    <property type="evidence" value="ECO:0007669"/>
    <property type="project" value="UniProtKB-KW"/>
</dbReference>
<evidence type="ECO:0000256" key="6">
    <source>
        <dbReference type="ARBA" id="ARBA00022801"/>
    </source>
</evidence>
<evidence type="ECO:0000256" key="13">
    <source>
        <dbReference type="SAM" id="MobiDB-lite"/>
    </source>
</evidence>
<dbReference type="SUPFAM" id="SSF46934">
    <property type="entry name" value="UBA-like"/>
    <property type="match status" value="1"/>
</dbReference>
<keyword evidence="10" id="KW-0238">DNA-binding</keyword>
<dbReference type="GO" id="GO:0005634">
    <property type="term" value="C:nucleus"/>
    <property type="evidence" value="ECO:0007669"/>
    <property type="project" value="UniProtKB-SubCell"/>
</dbReference>
<dbReference type="PROSITE" id="PS51140">
    <property type="entry name" value="CUE"/>
    <property type="match status" value="2"/>
</dbReference>
<evidence type="ECO:0000259" key="14">
    <source>
        <dbReference type="PROSITE" id="PS51140"/>
    </source>
</evidence>
<dbReference type="CDD" id="cd14279">
    <property type="entry name" value="CUE"/>
    <property type="match status" value="1"/>
</dbReference>
<sequence length="739" mass="83389">MSLFNLDRFRYGAIKTSNKIQIDTTSPVQEQHSSWSSSPDSEKENKPIPETPVHKRPFGKKQGREDELEEQDSDSEDSAGSRADMPDMWTEACHGVESTGLWVFRRGEDEETEEKVSKLQEIFPQRDRQQLLEIAKSTSTLPGAVASCLMMFGDDDPDSSRKRKLDGSGDSSQDGDAAQPSKRRRPSAASDSDREGAEPNWEKQEAMVKRLQRKFPDLDKEELRAVLEEHDWDCDDALEVLRLFSDQDEESSSPEAQEKKPKAARSSRDARPSDARPRKVANVPAAVAARALGKAERLNSRGPERARRAGKAQAAERRRAGGGEDGGGRQLRGRGLGRQRVRGFLGGGGGGLDSDCEDGVGPQLRGRILAFFQEASLDELSLIAGCSVKKAQKIAELRPFRLWRDLEEVFHKANGLSMELVWGCRLVLKEREVVLGLMGKCETIARRMMEDVTRVIERGVGSMKQPSVLNSRLQLKPYQLIGLNWLVLLHQHKLSGILADEMGLGKTIQAISFLASLYQDGNTGPHLIIVPSSTLDNWVRELKLWCPSLAVLVYYGSAEDRRYLRHDILSKEVEFNIIVTTYNTAIGNEYDRSLFRKLRLEYAVFDEGHMLKNMNSMRYRHLMAINAHYRLLLTGTPLQNNLLELMSLLNFIMPTMFSSSTSQIAKMFSMKSAEEKSSFEQDRIAHAKLIMKPFILRRVKSEVLKQLPDKEERLEFCPMSEKQQELYSALFQRSKPALS</sequence>
<comment type="similarity">
    <text evidence="2">Belongs to the SNF2/RAD54 helicase family.</text>
</comment>
<keyword evidence="8" id="KW-0067">ATP-binding</keyword>
<evidence type="ECO:0000256" key="12">
    <source>
        <dbReference type="ARBA" id="ARBA00023242"/>
    </source>
</evidence>
<dbReference type="EC" id="3.6.4.12" evidence="3"/>
<feature type="compositionally biased region" description="Polar residues" evidence="13">
    <location>
        <begin position="15"/>
        <end position="32"/>
    </location>
</feature>
<keyword evidence="5" id="KW-0227">DNA damage</keyword>
<keyword evidence="9" id="KW-0156">Chromatin regulator</keyword>
<dbReference type="InterPro" id="IPR027417">
    <property type="entry name" value="P-loop_NTPase"/>
</dbReference>
<dbReference type="GO" id="GO:0003678">
    <property type="term" value="F:DNA helicase activity"/>
    <property type="evidence" value="ECO:0007669"/>
    <property type="project" value="UniProtKB-EC"/>
</dbReference>
<dbReference type="InterPro" id="IPR038718">
    <property type="entry name" value="SNF2-like_sf"/>
</dbReference>
<dbReference type="AlphaFoldDB" id="A0A9D3RTM4"/>
<dbReference type="GO" id="GO:0006281">
    <property type="term" value="P:DNA repair"/>
    <property type="evidence" value="ECO:0007669"/>
    <property type="project" value="UniProtKB-KW"/>
</dbReference>
<dbReference type="Gene3D" id="3.40.50.10810">
    <property type="entry name" value="Tandem AAA-ATPase domain"/>
    <property type="match status" value="1"/>
</dbReference>
<dbReference type="GO" id="GO:0005524">
    <property type="term" value="F:ATP binding"/>
    <property type="evidence" value="ECO:0007669"/>
    <property type="project" value="UniProtKB-KW"/>
</dbReference>
<dbReference type="PROSITE" id="PS51192">
    <property type="entry name" value="HELICASE_ATP_BIND_1"/>
    <property type="match status" value="1"/>
</dbReference>
<keyword evidence="6" id="KW-0378">Hydrolase</keyword>
<dbReference type="InterPro" id="IPR009060">
    <property type="entry name" value="UBA-like_sf"/>
</dbReference>
<evidence type="ECO:0000256" key="8">
    <source>
        <dbReference type="ARBA" id="ARBA00022840"/>
    </source>
</evidence>
<dbReference type="PANTHER" id="PTHR10799">
    <property type="entry name" value="SNF2/RAD54 HELICASE FAMILY"/>
    <property type="match status" value="1"/>
</dbReference>
<feature type="compositionally biased region" description="Basic and acidic residues" evidence="13">
    <location>
        <begin position="114"/>
        <end position="127"/>
    </location>
</feature>
<feature type="compositionally biased region" description="Acidic residues" evidence="13">
    <location>
        <begin position="66"/>
        <end position="77"/>
    </location>
</feature>
<feature type="compositionally biased region" description="Basic and acidic residues" evidence="13">
    <location>
        <begin position="256"/>
        <end position="277"/>
    </location>
</feature>
<dbReference type="FunFam" id="3.40.50.10810:FF:000014">
    <property type="entry name" value="SWI/SNF-related matrix-associated actin-dependent regulator of chromatin subfamily A containing DEAD/H box 1"/>
    <property type="match status" value="1"/>
</dbReference>
<feature type="domain" description="Helicase ATP-binding" evidence="15">
    <location>
        <begin position="487"/>
        <end position="655"/>
    </location>
</feature>
<organism evidence="16 17">
    <name type="scientific">Anguilla anguilla</name>
    <name type="common">European freshwater eel</name>
    <name type="synonym">Muraena anguilla</name>
    <dbReference type="NCBI Taxonomy" id="7936"/>
    <lineage>
        <taxon>Eukaryota</taxon>
        <taxon>Metazoa</taxon>
        <taxon>Chordata</taxon>
        <taxon>Craniata</taxon>
        <taxon>Vertebrata</taxon>
        <taxon>Euteleostomi</taxon>
        <taxon>Actinopterygii</taxon>
        <taxon>Neopterygii</taxon>
        <taxon>Teleostei</taxon>
        <taxon>Anguilliformes</taxon>
        <taxon>Anguillidae</taxon>
        <taxon>Anguilla</taxon>
    </lineage>
</organism>
<dbReference type="GO" id="GO:0043130">
    <property type="term" value="F:ubiquitin binding"/>
    <property type="evidence" value="ECO:0007669"/>
    <property type="project" value="InterPro"/>
</dbReference>
<evidence type="ECO:0000256" key="4">
    <source>
        <dbReference type="ARBA" id="ARBA00022741"/>
    </source>
</evidence>
<dbReference type="Pfam" id="PF00176">
    <property type="entry name" value="SNF2-rel_dom"/>
    <property type="match status" value="1"/>
</dbReference>
<dbReference type="CDD" id="cd17998">
    <property type="entry name" value="DEXHc_SMARCAD1"/>
    <property type="match status" value="1"/>
</dbReference>
<evidence type="ECO:0000256" key="1">
    <source>
        <dbReference type="ARBA" id="ARBA00004123"/>
    </source>
</evidence>
<dbReference type="SUPFAM" id="SSF52540">
    <property type="entry name" value="P-loop containing nucleoside triphosphate hydrolases"/>
    <property type="match status" value="1"/>
</dbReference>
<dbReference type="EMBL" id="JAFIRN010000010">
    <property type="protein sequence ID" value="KAG5841451.1"/>
    <property type="molecule type" value="Genomic_DNA"/>
</dbReference>
<feature type="region of interest" description="Disordered" evidence="13">
    <location>
        <begin position="104"/>
        <end position="127"/>
    </location>
</feature>